<evidence type="ECO:0000313" key="2">
    <source>
        <dbReference type="EMBL" id="GJM54108.1"/>
    </source>
</evidence>
<dbReference type="PROSITE" id="PS51257">
    <property type="entry name" value="PROKAR_LIPOPROTEIN"/>
    <property type="match status" value="1"/>
</dbReference>
<evidence type="ECO:0000313" key="1">
    <source>
        <dbReference type="EMBL" id="GJM50000.1"/>
    </source>
</evidence>
<reference evidence="1 4" key="1">
    <citation type="submission" date="2021-11" db="EMBL/GenBank/DDBJ databases">
        <title>Draft genome sequence of Capnocytophaga sp. strain KC07075 isolated from cat oral cavity.</title>
        <authorList>
            <person name="Suzuki M."/>
            <person name="Imaoka K."/>
            <person name="Kimura M."/>
            <person name="Morikawa S."/>
            <person name="Maeda K."/>
        </authorList>
    </citation>
    <scope>NUCLEOTIDE SEQUENCE</scope>
    <source>
        <strain evidence="1">KC07075</strain>
        <strain evidence="2 4">KC07079</strain>
    </source>
</reference>
<name>A0AAV5AWE7_9FLAO</name>
<dbReference type="RefSeq" id="WP_264846956.1">
    <property type="nucleotide sequence ID" value="NZ_BPMA01000036.1"/>
</dbReference>
<dbReference type="Proteomes" id="UP001208692">
    <property type="component" value="Unassembled WGS sequence"/>
</dbReference>
<dbReference type="Proteomes" id="UP001207736">
    <property type="component" value="Unassembled WGS sequence"/>
</dbReference>
<proteinExistence type="predicted"/>
<comment type="caution">
    <text evidence="1">The sequence shown here is derived from an EMBL/GenBank/DDBJ whole genome shotgun (WGS) entry which is preliminary data.</text>
</comment>
<gene>
    <name evidence="1" type="ORF">RCZ15_09750</name>
    <name evidence="2" type="ORF">RCZ16_24240</name>
</gene>
<dbReference type="AlphaFoldDB" id="A0AAV5AWE7"/>
<evidence type="ECO:0008006" key="5">
    <source>
        <dbReference type="Google" id="ProtNLM"/>
    </source>
</evidence>
<protein>
    <recommendedName>
        <fullName evidence="5">Hydrolase</fullName>
    </recommendedName>
</protein>
<evidence type="ECO:0000313" key="4">
    <source>
        <dbReference type="Proteomes" id="UP001208692"/>
    </source>
</evidence>
<accession>A0AAV5AWE7</accession>
<dbReference type="EMBL" id="BQKA01000017">
    <property type="protein sequence ID" value="GJM50000.1"/>
    <property type="molecule type" value="Genomic_DNA"/>
</dbReference>
<dbReference type="EMBL" id="BQKB01000062">
    <property type="protein sequence ID" value="GJM54108.1"/>
    <property type="molecule type" value="Genomic_DNA"/>
</dbReference>
<organism evidence="1 3">
    <name type="scientific">Capnocytophaga catalasegens</name>
    <dbReference type="NCBI Taxonomy" id="1004260"/>
    <lineage>
        <taxon>Bacteria</taxon>
        <taxon>Pseudomonadati</taxon>
        <taxon>Bacteroidota</taxon>
        <taxon>Flavobacteriia</taxon>
        <taxon>Flavobacteriales</taxon>
        <taxon>Flavobacteriaceae</taxon>
        <taxon>Capnocytophaga</taxon>
    </lineage>
</organism>
<sequence>MKKIILTALAISFYAIYACKDKVLTKQNSLDHVEELTLEQLKDSLLKLQDERYDFQYFDIKSNEDALYFFEQNGIEDAENYIISKLLETNITKDEHHPLIEYRPRRGKKFQINKIKVLNQKWAICDFSDGLDWGHLLVRFDLNDDKSLSFKTLDQILYVSDIKP</sequence>
<evidence type="ECO:0000313" key="3">
    <source>
        <dbReference type="Proteomes" id="UP001207736"/>
    </source>
</evidence>
<keyword evidence="4" id="KW-1185">Reference proteome</keyword>